<evidence type="ECO:0000313" key="1">
    <source>
        <dbReference type="EMBL" id="MTU69351.1"/>
    </source>
</evidence>
<dbReference type="Proteomes" id="UP000482671">
    <property type="component" value="Unassembled WGS sequence"/>
</dbReference>
<evidence type="ECO:0000313" key="2">
    <source>
        <dbReference type="EMBL" id="MTV03850.1"/>
    </source>
</evidence>
<comment type="caution">
    <text evidence="1">The sequence shown here is derived from an EMBL/GenBank/DDBJ whole genome shotgun (WGS) entry which is preliminary data.</text>
</comment>
<gene>
    <name evidence="1" type="ORF">GMD92_09740</name>
    <name evidence="2" type="ORF">GME02_19895</name>
</gene>
<dbReference type="RefSeq" id="WP_005636461.1">
    <property type="nucleotide sequence ID" value="NZ_CABIXG010000005.1"/>
</dbReference>
<sequence>MKPAEEIGIDELNESGIVHVGLEFCPTIGFDEMGEPFLSGTSAFHFIDRYNNKKIALQNKFGSYLENEDIQSCLHSLELDPVMFWYLLLFVYDYCVDTCIDNIKTEEGTSKQIQKFIQTIEERKEQPAELTLKIGKNKFILTDSPTIDLIGFLCKEAYPKVKDAFIFGDRIMLEESVEYSDTAMAYLFCKMLRCYFDSSNHVKEKRAEGANISNKEKELLSYLLYFAGISRNKNLLTPILNEYNTLKGLMNPKKKPEFRGIGNWYA</sequence>
<evidence type="ECO:0000313" key="3">
    <source>
        <dbReference type="Proteomes" id="UP000448908"/>
    </source>
</evidence>
<dbReference type="EMBL" id="WNDD01000036">
    <property type="protein sequence ID" value="MTV03850.1"/>
    <property type="molecule type" value="Genomic_DNA"/>
</dbReference>
<dbReference type="EMBL" id="WNDA01000013">
    <property type="protein sequence ID" value="MTU69351.1"/>
    <property type="molecule type" value="Genomic_DNA"/>
</dbReference>
<reference evidence="3 4" key="1">
    <citation type="journal article" date="2019" name="Nat. Med.">
        <title>A library of human gut bacterial isolates paired with longitudinal multiomics data enables mechanistic microbiome research.</title>
        <authorList>
            <person name="Poyet M."/>
            <person name="Groussin M."/>
            <person name="Gibbons S.M."/>
            <person name="Avila-Pacheco J."/>
            <person name="Jiang X."/>
            <person name="Kearney S.M."/>
            <person name="Perrotta A.R."/>
            <person name="Berdy B."/>
            <person name="Zhao S."/>
            <person name="Lieberman T.D."/>
            <person name="Swanson P.K."/>
            <person name="Smith M."/>
            <person name="Roesemann S."/>
            <person name="Alexander J.E."/>
            <person name="Rich S.A."/>
            <person name="Livny J."/>
            <person name="Vlamakis H."/>
            <person name="Clish C."/>
            <person name="Bullock K."/>
            <person name="Deik A."/>
            <person name="Scott J."/>
            <person name="Pierce K.A."/>
            <person name="Xavier R.J."/>
            <person name="Alm E.J."/>
        </authorList>
    </citation>
    <scope>NUCLEOTIDE SEQUENCE [LARGE SCALE GENOMIC DNA]</scope>
    <source>
        <strain evidence="2 4">BIOML-A11</strain>
        <strain evidence="1 3">BIOML-A16</strain>
    </source>
</reference>
<evidence type="ECO:0000313" key="4">
    <source>
        <dbReference type="Proteomes" id="UP000482671"/>
    </source>
</evidence>
<dbReference type="AlphaFoldDB" id="A0A6L6NRH0"/>
<dbReference type="GeneID" id="49205012"/>
<proteinExistence type="predicted"/>
<accession>A0A6L6NRH0</accession>
<organism evidence="1 3">
    <name type="scientific">Parabacteroides merdae</name>
    <dbReference type="NCBI Taxonomy" id="46503"/>
    <lineage>
        <taxon>Bacteria</taxon>
        <taxon>Pseudomonadati</taxon>
        <taxon>Bacteroidota</taxon>
        <taxon>Bacteroidia</taxon>
        <taxon>Bacteroidales</taxon>
        <taxon>Tannerellaceae</taxon>
        <taxon>Parabacteroides</taxon>
    </lineage>
</organism>
<dbReference type="OrthoDB" id="1024051at2"/>
<dbReference type="Proteomes" id="UP000448908">
    <property type="component" value="Unassembled WGS sequence"/>
</dbReference>
<name>A0A6L6NRH0_9BACT</name>
<protein>
    <submittedName>
        <fullName evidence="1">Uncharacterized protein</fullName>
    </submittedName>
</protein>